<dbReference type="RefSeq" id="WP_005434397.1">
    <property type="nucleotide sequence ID" value="NZ_JH815515.1"/>
</dbReference>
<dbReference type="Gene3D" id="2.40.160.10">
    <property type="entry name" value="Porin"/>
    <property type="match status" value="1"/>
</dbReference>
<dbReference type="PATRIC" id="fig|742823.3.peg.813"/>
<sequence length="56" mass="5938">MDGECAGNPFNRNAYLGVASPYGEVRFGRQGALGSGVNGSIFLNSYTVFGNLYKEA</sequence>
<protein>
    <submittedName>
        <fullName evidence="1">Uncharacterized protein</fullName>
    </submittedName>
</protein>
<dbReference type="EMBL" id="ADMG01000020">
    <property type="protein sequence ID" value="EKB31542.1"/>
    <property type="molecule type" value="Genomic_DNA"/>
</dbReference>
<organism evidence="1 2">
    <name type="scientific">Sutterella wadsworthensis 2_1_59BFAA</name>
    <dbReference type="NCBI Taxonomy" id="742823"/>
    <lineage>
        <taxon>Bacteria</taxon>
        <taxon>Pseudomonadati</taxon>
        <taxon>Pseudomonadota</taxon>
        <taxon>Betaproteobacteria</taxon>
        <taxon>Burkholderiales</taxon>
        <taxon>Sutterellaceae</taxon>
        <taxon>Sutterella</taxon>
    </lineage>
</organism>
<evidence type="ECO:0000313" key="2">
    <source>
        <dbReference type="Proteomes" id="UP000005835"/>
    </source>
</evidence>
<comment type="caution">
    <text evidence="1">The sequence shown here is derived from an EMBL/GenBank/DDBJ whole genome shotgun (WGS) entry which is preliminary data.</text>
</comment>
<keyword evidence="2" id="KW-1185">Reference proteome</keyword>
<dbReference type="AlphaFoldDB" id="K1JUZ9"/>
<dbReference type="Proteomes" id="UP000005835">
    <property type="component" value="Unassembled WGS sequence"/>
</dbReference>
<name>K1JUZ9_9BURK</name>
<accession>K1JUZ9</accession>
<dbReference type="STRING" id="742823.HMPREF9465_00810"/>
<gene>
    <name evidence="1" type="ORF">HMPREF9465_00810</name>
</gene>
<reference evidence="1 2" key="1">
    <citation type="submission" date="2012-05" db="EMBL/GenBank/DDBJ databases">
        <title>The Genome Sequence of Sutterella wadsworthensis 2_1_59BFAA.</title>
        <authorList>
            <consortium name="The Broad Institute Genome Sequencing Platform"/>
            <person name="Earl A."/>
            <person name="Ward D."/>
            <person name="Feldgarden M."/>
            <person name="Gevers D."/>
            <person name="Daigneault M."/>
            <person name="Strauss J."/>
            <person name="Allen-Vercoe E."/>
            <person name="Walker B."/>
            <person name="Young S.K."/>
            <person name="Zeng Q."/>
            <person name="Gargeya S."/>
            <person name="Fitzgerald M."/>
            <person name="Haas B."/>
            <person name="Abouelleil A."/>
            <person name="Alvarado L."/>
            <person name="Arachchi H.M."/>
            <person name="Berlin A.M."/>
            <person name="Chapman S.B."/>
            <person name="Goldberg J."/>
            <person name="Griggs A."/>
            <person name="Gujja S."/>
            <person name="Hansen M."/>
            <person name="Howarth C."/>
            <person name="Imamovic A."/>
            <person name="Larimer J."/>
            <person name="McCowen C."/>
            <person name="Montmayeur A."/>
            <person name="Murphy C."/>
            <person name="Neiman D."/>
            <person name="Pearson M."/>
            <person name="Priest M."/>
            <person name="Roberts A."/>
            <person name="Saif S."/>
            <person name="Shea T."/>
            <person name="Sisk P."/>
            <person name="Sykes S."/>
            <person name="Wortman J."/>
            <person name="Nusbaum C."/>
            <person name="Birren B."/>
        </authorList>
    </citation>
    <scope>NUCLEOTIDE SEQUENCE [LARGE SCALE GENOMIC DNA]</scope>
    <source>
        <strain evidence="1 2">2_1_59BFAA</strain>
    </source>
</reference>
<dbReference type="OrthoDB" id="8576858at2"/>
<evidence type="ECO:0000313" key="1">
    <source>
        <dbReference type="EMBL" id="EKB31542.1"/>
    </source>
</evidence>
<dbReference type="InterPro" id="IPR023614">
    <property type="entry name" value="Porin_dom_sf"/>
</dbReference>
<proteinExistence type="predicted"/>
<dbReference type="SUPFAM" id="SSF56935">
    <property type="entry name" value="Porins"/>
    <property type="match status" value="1"/>
</dbReference>
<dbReference type="HOGENOM" id="CLU_3012641_0_0_4"/>